<evidence type="ECO:0000256" key="1">
    <source>
        <dbReference type="SAM" id="Phobius"/>
    </source>
</evidence>
<keyword evidence="1" id="KW-0472">Membrane</keyword>
<dbReference type="Proteomes" id="UP001569963">
    <property type="component" value="Unassembled WGS sequence"/>
</dbReference>
<dbReference type="Pfam" id="PF10756">
    <property type="entry name" value="bPH_6"/>
    <property type="match status" value="1"/>
</dbReference>
<keyword evidence="4" id="KW-1185">Reference proteome</keyword>
<keyword evidence="1" id="KW-0812">Transmembrane</keyword>
<reference evidence="3 4" key="1">
    <citation type="submission" date="2023-11" db="EMBL/GenBank/DDBJ databases">
        <title>Actinomadura monticuli sp. nov., isolated from volcanic ash.</title>
        <authorList>
            <person name="Lee S.D."/>
            <person name="Yang H."/>
            <person name="Kim I.S."/>
        </authorList>
    </citation>
    <scope>NUCLEOTIDE SEQUENCE [LARGE SCALE GENOMIC DNA]</scope>
    <source>
        <strain evidence="3 4">DLS-62</strain>
    </source>
</reference>
<keyword evidence="1" id="KW-1133">Transmembrane helix</keyword>
<gene>
    <name evidence="3" type="ORF">SM611_03075</name>
</gene>
<comment type="caution">
    <text evidence="3">The sequence shown here is derived from an EMBL/GenBank/DDBJ whole genome shotgun (WGS) entry which is preliminary data.</text>
</comment>
<name>A0ABV4Q5G1_9ACTN</name>
<accession>A0ABV4Q5G1</accession>
<evidence type="ECO:0000313" key="3">
    <source>
        <dbReference type="EMBL" id="MFA1537901.1"/>
    </source>
</evidence>
<proteinExistence type="predicted"/>
<feature type="domain" description="Low molecular weight protein antigen 6 PH" evidence="2">
    <location>
        <begin position="60"/>
        <end position="114"/>
    </location>
</feature>
<dbReference type="RefSeq" id="WP_371947228.1">
    <property type="nucleotide sequence ID" value="NZ_JAXCEI010000001.1"/>
</dbReference>
<protein>
    <submittedName>
        <fullName evidence="3">PH domain-containing protein</fullName>
    </submittedName>
</protein>
<evidence type="ECO:0000313" key="4">
    <source>
        <dbReference type="Proteomes" id="UP001569963"/>
    </source>
</evidence>
<sequence>MEDRVQLRNGARRQFLGLVLAMNIALWFSVGVIAVQGKDVDTPSVVVLVVTLLLLVKFWRSGTAVSADGVEIRKFFGGRSVAWRDISDISVAHHGKWRHVAIRTNGGDLLKLSAPADWWPRRDAFFDEGLQEIMRRWEKHGTEST</sequence>
<feature type="transmembrane region" description="Helical" evidence="1">
    <location>
        <begin position="42"/>
        <end position="59"/>
    </location>
</feature>
<dbReference type="InterPro" id="IPR019692">
    <property type="entry name" value="CFP-6_PH"/>
</dbReference>
<evidence type="ECO:0000259" key="2">
    <source>
        <dbReference type="Pfam" id="PF10756"/>
    </source>
</evidence>
<feature type="transmembrane region" description="Helical" evidence="1">
    <location>
        <begin position="15"/>
        <end position="36"/>
    </location>
</feature>
<dbReference type="EMBL" id="JAXCEI010000001">
    <property type="protein sequence ID" value="MFA1537901.1"/>
    <property type="molecule type" value="Genomic_DNA"/>
</dbReference>
<organism evidence="3 4">
    <name type="scientific">Actinomadura monticuli</name>
    <dbReference type="NCBI Taxonomy" id="3097367"/>
    <lineage>
        <taxon>Bacteria</taxon>
        <taxon>Bacillati</taxon>
        <taxon>Actinomycetota</taxon>
        <taxon>Actinomycetes</taxon>
        <taxon>Streptosporangiales</taxon>
        <taxon>Thermomonosporaceae</taxon>
        <taxon>Actinomadura</taxon>
    </lineage>
</organism>